<name>A0A226EQG5_FOLCA</name>
<organism evidence="1 2">
    <name type="scientific">Folsomia candida</name>
    <name type="common">Springtail</name>
    <dbReference type="NCBI Taxonomy" id="158441"/>
    <lineage>
        <taxon>Eukaryota</taxon>
        <taxon>Metazoa</taxon>
        <taxon>Ecdysozoa</taxon>
        <taxon>Arthropoda</taxon>
        <taxon>Hexapoda</taxon>
        <taxon>Collembola</taxon>
        <taxon>Entomobryomorpha</taxon>
        <taxon>Isotomoidea</taxon>
        <taxon>Isotomidae</taxon>
        <taxon>Proisotominae</taxon>
        <taxon>Folsomia</taxon>
    </lineage>
</organism>
<proteinExistence type="predicted"/>
<accession>A0A226EQG5</accession>
<dbReference type="GO" id="GO:0005615">
    <property type="term" value="C:extracellular space"/>
    <property type="evidence" value="ECO:0007669"/>
    <property type="project" value="TreeGrafter"/>
</dbReference>
<dbReference type="PANTHER" id="PTHR18841:SF0">
    <property type="entry name" value="VITELLINE MEMBRANE OUTER LAYER 1 HOMOLOG A-RELATED"/>
    <property type="match status" value="1"/>
</dbReference>
<keyword evidence="2" id="KW-1185">Reference proteome</keyword>
<dbReference type="SUPFAM" id="SSF51092">
    <property type="entry name" value="Vitelline membrane outer protein-I (VMO-I)"/>
    <property type="match status" value="1"/>
</dbReference>
<evidence type="ECO:0000313" key="1">
    <source>
        <dbReference type="EMBL" id="OXA59294.1"/>
    </source>
</evidence>
<comment type="caution">
    <text evidence="1">The sequence shown here is derived from an EMBL/GenBank/DDBJ whole genome shotgun (WGS) entry which is preliminary data.</text>
</comment>
<dbReference type="PANTHER" id="PTHR18841">
    <property type="entry name" value="VITELLINE MEMBRANE OUTER LAYER PROTEIN I-RELATED"/>
    <property type="match status" value="1"/>
</dbReference>
<dbReference type="InterPro" id="IPR036706">
    <property type="entry name" value="VOMI_sf"/>
</dbReference>
<dbReference type="InterPro" id="IPR005515">
    <property type="entry name" value="VOMI"/>
</dbReference>
<reference evidence="1 2" key="1">
    <citation type="submission" date="2015-12" db="EMBL/GenBank/DDBJ databases">
        <title>The genome of Folsomia candida.</title>
        <authorList>
            <person name="Faddeeva A."/>
            <person name="Derks M.F."/>
            <person name="Anvar Y."/>
            <person name="Smit S."/>
            <person name="Van Straalen N."/>
            <person name="Roelofs D."/>
        </authorList>
    </citation>
    <scope>NUCLEOTIDE SEQUENCE [LARGE SCALE GENOMIC DNA]</scope>
    <source>
        <strain evidence="1 2">VU population</strain>
        <tissue evidence="1">Whole body</tissue>
    </source>
</reference>
<dbReference type="OrthoDB" id="6329319at2759"/>
<gene>
    <name evidence="1" type="ORF">Fcan01_04798</name>
</gene>
<dbReference type="EMBL" id="LNIX01000002">
    <property type="protein sequence ID" value="OXA59294.1"/>
    <property type="molecule type" value="Genomic_DNA"/>
</dbReference>
<dbReference type="Pfam" id="PF03762">
    <property type="entry name" value="VOMI"/>
    <property type="match status" value="1"/>
</dbReference>
<dbReference type="Gene3D" id="2.100.10.20">
    <property type="entry name" value="Vitelline membrane outer layer protein I (VOMI)"/>
    <property type="match status" value="1"/>
</dbReference>
<sequence length="237" mass="26345">MLCESHSSKRLKIEHLIINFNVLQKVMKILLYTILLCYLRESWAAQVLLSPQLTNWGTWGEFEYCPEGSKVIAAQIKVELWSGGLIDDTCLNGIKLICGQVGGGVTRNITSKVGQFGSYKPTVHSCNGNGFMTGFMLRVEEEGGAIIDETATNNLRILCSGSPNGFIELEGERWGEWTNPRICDSHEYICGLQTQVQDGQGITVDDTSLNNIRVQCCDLSQEDLLFYGIKKEQNGVI</sequence>
<protein>
    <submittedName>
        <fullName evidence="1">Vitelline membrane outer layer protein 1</fullName>
    </submittedName>
</protein>
<dbReference type="Proteomes" id="UP000198287">
    <property type="component" value="Unassembled WGS sequence"/>
</dbReference>
<dbReference type="STRING" id="158441.A0A226EQG5"/>
<evidence type="ECO:0000313" key="2">
    <source>
        <dbReference type="Proteomes" id="UP000198287"/>
    </source>
</evidence>
<dbReference type="AlphaFoldDB" id="A0A226EQG5"/>